<feature type="transmembrane region" description="Helical" evidence="1">
    <location>
        <begin position="177"/>
        <end position="196"/>
    </location>
</feature>
<dbReference type="EMBL" id="CP067393">
    <property type="protein sequence ID" value="QQP85330.1"/>
    <property type="molecule type" value="Genomic_DNA"/>
</dbReference>
<reference evidence="2 3" key="1">
    <citation type="submission" date="2021-01" db="EMBL/GenBank/DDBJ databases">
        <title>Entomomonas sp. F2A isolated from a house cricket (Acheta domesticus).</title>
        <authorList>
            <person name="Spergser J."/>
            <person name="Busse H.-J."/>
        </authorList>
    </citation>
    <scope>NUCLEOTIDE SEQUENCE [LARGE SCALE GENOMIC DNA]</scope>
    <source>
        <strain evidence="2 3">F2A</strain>
    </source>
</reference>
<dbReference type="Pfam" id="PF04403">
    <property type="entry name" value="PqiA"/>
    <property type="match status" value="1"/>
</dbReference>
<keyword evidence="1" id="KW-1133">Transmembrane helix</keyword>
<dbReference type="KEGG" id="eaz:JHT90_13245"/>
<feature type="transmembrane region" description="Helical" evidence="1">
    <location>
        <begin position="105"/>
        <end position="133"/>
    </location>
</feature>
<proteinExistence type="predicted"/>
<evidence type="ECO:0000256" key="1">
    <source>
        <dbReference type="SAM" id="Phobius"/>
    </source>
</evidence>
<dbReference type="Gene3D" id="2.20.28.160">
    <property type="match status" value="1"/>
</dbReference>
<keyword evidence="3" id="KW-1185">Reference proteome</keyword>
<keyword evidence="1" id="KW-0472">Membrane</keyword>
<evidence type="ECO:0000313" key="3">
    <source>
        <dbReference type="Proteomes" id="UP000595278"/>
    </source>
</evidence>
<organism evidence="2 3">
    <name type="scientific">Entomomonas asaccharolytica</name>
    <dbReference type="NCBI Taxonomy" id="2785331"/>
    <lineage>
        <taxon>Bacteria</taxon>
        <taxon>Pseudomonadati</taxon>
        <taxon>Pseudomonadota</taxon>
        <taxon>Gammaproteobacteria</taxon>
        <taxon>Pseudomonadales</taxon>
        <taxon>Pseudomonadaceae</taxon>
        <taxon>Entomomonas</taxon>
    </lineage>
</organism>
<dbReference type="Proteomes" id="UP000595278">
    <property type="component" value="Chromosome"/>
</dbReference>
<sequence>MPNTPSEQNTDLALSDLIACPECDLLMACDHLQDDERITCSRCGAKLKIYRRNMVTRALALVLTALILFIPASFVPILKIDILGQTQEASVWDSVLGLYHSGMEAISVLVLMCGFAIPLCKLLCQLYVLLAIYTNKGKVLAIIFFKTYQQLKEWGMLEIYLLGILVSIVKLHGMAQLHIGVGLACFIMLLFVQVWLEIVMNQPQTWVLLEEINDSNKSD</sequence>
<feature type="transmembrane region" description="Helical" evidence="1">
    <location>
        <begin position="154"/>
        <end position="171"/>
    </location>
</feature>
<gene>
    <name evidence="2" type="ORF">JHT90_13245</name>
</gene>
<dbReference type="RefSeq" id="WP_201091811.1">
    <property type="nucleotide sequence ID" value="NZ_CP067393.1"/>
</dbReference>
<dbReference type="InterPro" id="IPR007498">
    <property type="entry name" value="PqiA-like"/>
</dbReference>
<dbReference type="AlphaFoldDB" id="A0A974NEW9"/>
<evidence type="ECO:0000313" key="2">
    <source>
        <dbReference type="EMBL" id="QQP85330.1"/>
    </source>
</evidence>
<keyword evidence="1" id="KW-0812">Transmembrane</keyword>
<name>A0A974NEW9_9GAMM</name>
<protein>
    <submittedName>
        <fullName evidence="2">Paraquat-inducible protein A</fullName>
    </submittedName>
</protein>
<accession>A0A974NEW9</accession>
<feature type="transmembrane region" description="Helical" evidence="1">
    <location>
        <begin position="58"/>
        <end position="78"/>
    </location>
</feature>